<dbReference type="PANTHER" id="PTHR34310">
    <property type="entry name" value="DUF427 DOMAIN PROTEIN (AFU_ORTHOLOGUE AFUA_3G02220)"/>
    <property type="match status" value="1"/>
</dbReference>
<sequence>MPQAIWNGEVIAEASDDEVEIVENNVYFPIDKVNEEYLQESTHTTVCPWKGTANYYHLAVDGKVNENAAWFYRHPSDAAQQIKDHVAFWKGVEVRS</sequence>
<feature type="domain" description="DUF427" evidence="1">
    <location>
        <begin position="3"/>
        <end position="90"/>
    </location>
</feature>
<dbReference type="Proteomes" id="UP000199391">
    <property type="component" value="Unassembled WGS sequence"/>
</dbReference>
<keyword evidence="3" id="KW-1185">Reference proteome</keyword>
<evidence type="ECO:0000313" key="2">
    <source>
        <dbReference type="EMBL" id="SFU39913.1"/>
    </source>
</evidence>
<accession>A0A1I7FUS9</accession>
<dbReference type="Pfam" id="PF04248">
    <property type="entry name" value="NTP_transf_9"/>
    <property type="match status" value="1"/>
</dbReference>
<dbReference type="RefSeq" id="WP_093553576.1">
    <property type="nucleotide sequence ID" value="NZ_FPBO01000002.1"/>
</dbReference>
<protein>
    <submittedName>
        <fullName evidence="2">Uncharacterized conserved protein, DUF427 family</fullName>
    </submittedName>
</protein>
<dbReference type="PANTHER" id="PTHR34310:SF5">
    <property type="entry name" value="DUF427 DOMAIN PROTEIN (AFU_ORTHOLOGUE AFUA_3G02220)"/>
    <property type="match status" value="1"/>
</dbReference>
<gene>
    <name evidence="2" type="ORF">SAMN05216552_1002301</name>
</gene>
<dbReference type="InterPro" id="IPR007361">
    <property type="entry name" value="DUF427"/>
</dbReference>
<dbReference type="STRING" id="1035707.SAMN05216552_1002301"/>
<organism evidence="2 3">
    <name type="scientific">Pseudoduganella namucuonensis</name>
    <dbReference type="NCBI Taxonomy" id="1035707"/>
    <lineage>
        <taxon>Bacteria</taxon>
        <taxon>Pseudomonadati</taxon>
        <taxon>Pseudomonadota</taxon>
        <taxon>Betaproteobacteria</taxon>
        <taxon>Burkholderiales</taxon>
        <taxon>Oxalobacteraceae</taxon>
        <taxon>Telluria group</taxon>
        <taxon>Pseudoduganella</taxon>
    </lineage>
</organism>
<proteinExistence type="predicted"/>
<name>A0A1I7FUS9_9BURK</name>
<dbReference type="InterPro" id="IPR038694">
    <property type="entry name" value="DUF427_sf"/>
</dbReference>
<evidence type="ECO:0000313" key="3">
    <source>
        <dbReference type="Proteomes" id="UP000199391"/>
    </source>
</evidence>
<evidence type="ECO:0000259" key="1">
    <source>
        <dbReference type="Pfam" id="PF04248"/>
    </source>
</evidence>
<dbReference type="EMBL" id="FPBO01000002">
    <property type="protein sequence ID" value="SFU39913.1"/>
    <property type="molecule type" value="Genomic_DNA"/>
</dbReference>
<dbReference type="Gene3D" id="2.170.150.40">
    <property type="entry name" value="Domain of unknown function (DUF427)"/>
    <property type="match status" value="1"/>
</dbReference>
<reference evidence="3" key="1">
    <citation type="submission" date="2016-10" db="EMBL/GenBank/DDBJ databases">
        <authorList>
            <person name="Varghese N."/>
            <person name="Submissions S."/>
        </authorList>
    </citation>
    <scope>NUCLEOTIDE SEQUENCE [LARGE SCALE GENOMIC DNA]</scope>
    <source>
        <strain evidence="3">CGMCC 1.11014</strain>
    </source>
</reference>
<dbReference type="AlphaFoldDB" id="A0A1I7FUS9"/>
<dbReference type="OrthoDB" id="4565346at2"/>